<protein>
    <submittedName>
        <fullName evidence="4">Uncharacterized protein</fullName>
    </submittedName>
</protein>
<dbReference type="AlphaFoldDB" id="A0AAF3J911"/>
<keyword evidence="1" id="KW-1133">Transmembrane helix</keyword>
<keyword evidence="3" id="KW-1185">Reference proteome</keyword>
<evidence type="ECO:0000256" key="1">
    <source>
        <dbReference type="SAM" id="Phobius"/>
    </source>
</evidence>
<dbReference type="InterPro" id="IPR006212">
    <property type="entry name" value="Furin_repeat"/>
</dbReference>
<dbReference type="Proteomes" id="UP000887575">
    <property type="component" value="Unassembled WGS sequence"/>
</dbReference>
<accession>A0AAF3J911</accession>
<feature type="chain" id="PRO_5041964639" evidence="2">
    <location>
        <begin position="30"/>
        <end position="751"/>
    </location>
</feature>
<feature type="transmembrane region" description="Helical" evidence="1">
    <location>
        <begin position="698"/>
        <end position="724"/>
    </location>
</feature>
<dbReference type="SUPFAM" id="SSF57184">
    <property type="entry name" value="Growth factor receptor domain"/>
    <property type="match status" value="3"/>
</dbReference>
<dbReference type="PANTHER" id="PTHR45756">
    <property type="entry name" value="PALMITOYLTRANSFERASE"/>
    <property type="match status" value="1"/>
</dbReference>
<sequence>MASIISSQWLRFSMASLFFLVLFIPPLVSQGIHERQIIYGIIGSSADVIFDKNCSPTSNTTCDKYPIGTIVDDRSPQWWTRESCWESTDDFGRKKSFPSAESTPTRFPVYKIHRSAPKDDNGNPPFNNSEIHYSAHCEEEKVDFASTRTTKFMGKRCLYYNQDTCWECPFGYRRTFVDRPDRFNSNTTECVRQSKATLEQIYRHRDELIEQAKQMLKKCPDGMFRQIHDINCTGICPENCRTCRSRTVCDQCHVGYVASGRSNHCVKIATNSCPINTYYDAKRCLPCEFKTKECEQCDSKTGFCEKCERGMILINGRHFQRCLNPCQRGYYMEANHTCHPCPPYCETCVNDHRCEKCNVGLFERRRPNPQATFLVVECYTVCPNGTYPTAAYPFQCLPCHFSCDSCTGPTDRDCIKCETFGQITSITMLPQCMGTASRNDFDGFSNLSQLAFEMTGTKNPMSGGEGVNVYSSYFKKTSEAEDYFKKKYNNATKDMYWPQCDTDDCLKHCAKPTLMQACPYCKKGFSMTLDRKCVQKCPDGMTNMVYGNTTERHIGRCVLCPHYPKCKKCQMFSQFLGNYSQLYNFSAKAYEADKNLTRFKCDEWDERLLVKCDEKSYFHNRQLGVCLPCHAQCDGCTGRGSNHCLKCRYALDISGHCVAKCGEGLRVNSTAQPPICEKYEQWKPFTKEEKIGIVRYCWFEWTMVVVFAFLLLNLAFTFFWVLFVQRELSGAEGMCEKENYEIRASSTSERT</sequence>
<evidence type="ECO:0000313" key="4">
    <source>
        <dbReference type="WBParaSite" id="MBELARI_LOCUS3976"/>
    </source>
</evidence>
<keyword evidence="1" id="KW-0472">Membrane</keyword>
<dbReference type="CDD" id="cd00064">
    <property type="entry name" value="FU"/>
    <property type="match status" value="1"/>
</dbReference>
<evidence type="ECO:0000313" key="3">
    <source>
        <dbReference type="Proteomes" id="UP000887575"/>
    </source>
</evidence>
<proteinExistence type="predicted"/>
<dbReference type="PANTHER" id="PTHR45756:SF1">
    <property type="entry name" value="PROTEIN KINASE DOMAIN CONTAINING PROTEIN"/>
    <property type="match status" value="1"/>
</dbReference>
<keyword evidence="2" id="KW-0732">Signal</keyword>
<dbReference type="SMART" id="SM00261">
    <property type="entry name" value="FU"/>
    <property type="match status" value="6"/>
</dbReference>
<dbReference type="WBParaSite" id="MBELARI_LOCUS3976">
    <property type="protein sequence ID" value="MBELARI_LOCUS3976"/>
    <property type="gene ID" value="MBELARI_LOCUS3976"/>
</dbReference>
<dbReference type="Gene3D" id="2.10.220.10">
    <property type="entry name" value="Hormone Receptor, Insulin-like Growth Factor Receptor 1, Chain A, domain 2"/>
    <property type="match status" value="4"/>
</dbReference>
<dbReference type="InterPro" id="IPR009030">
    <property type="entry name" value="Growth_fac_rcpt_cys_sf"/>
</dbReference>
<organism evidence="3 4">
    <name type="scientific">Mesorhabditis belari</name>
    <dbReference type="NCBI Taxonomy" id="2138241"/>
    <lineage>
        <taxon>Eukaryota</taxon>
        <taxon>Metazoa</taxon>
        <taxon>Ecdysozoa</taxon>
        <taxon>Nematoda</taxon>
        <taxon>Chromadorea</taxon>
        <taxon>Rhabditida</taxon>
        <taxon>Rhabditina</taxon>
        <taxon>Rhabditomorpha</taxon>
        <taxon>Rhabditoidea</taxon>
        <taxon>Rhabditidae</taxon>
        <taxon>Mesorhabditinae</taxon>
        <taxon>Mesorhabditis</taxon>
    </lineage>
</organism>
<keyword evidence="1" id="KW-0812">Transmembrane</keyword>
<evidence type="ECO:0000256" key="2">
    <source>
        <dbReference type="SAM" id="SignalP"/>
    </source>
</evidence>
<reference evidence="4" key="1">
    <citation type="submission" date="2024-02" db="UniProtKB">
        <authorList>
            <consortium name="WormBaseParasite"/>
        </authorList>
    </citation>
    <scope>IDENTIFICATION</scope>
</reference>
<name>A0AAF3J911_9BILA</name>
<feature type="signal peptide" evidence="2">
    <location>
        <begin position="1"/>
        <end position="29"/>
    </location>
</feature>
<dbReference type="InterPro" id="IPR053215">
    <property type="entry name" value="TKL_Ser/Thr_kinase"/>
</dbReference>